<dbReference type="PROSITE" id="PS50175">
    <property type="entry name" value="ASP_PROT_RETROV"/>
    <property type="match status" value="1"/>
</dbReference>
<dbReference type="GO" id="GO:0003964">
    <property type="term" value="F:RNA-directed DNA polymerase activity"/>
    <property type="evidence" value="ECO:0007669"/>
    <property type="project" value="UniProtKB-KW"/>
</dbReference>
<dbReference type="CDD" id="cd01647">
    <property type="entry name" value="RT_LTR"/>
    <property type="match status" value="1"/>
</dbReference>
<evidence type="ECO:0000256" key="7">
    <source>
        <dbReference type="ARBA" id="ARBA00022918"/>
    </source>
</evidence>
<dbReference type="Gene3D" id="3.30.420.10">
    <property type="entry name" value="Ribonuclease H-like superfamily/Ribonuclease H"/>
    <property type="match status" value="1"/>
</dbReference>
<evidence type="ECO:0000259" key="10">
    <source>
        <dbReference type="PROSITE" id="PS50158"/>
    </source>
</evidence>
<dbReference type="SMART" id="SM00343">
    <property type="entry name" value="ZnF_C2HC"/>
    <property type="match status" value="1"/>
</dbReference>
<dbReference type="InterPro" id="IPR012337">
    <property type="entry name" value="RNaseH-like_sf"/>
</dbReference>
<feature type="domain" description="CCHC-type" evidence="10">
    <location>
        <begin position="15"/>
        <end position="30"/>
    </location>
</feature>
<dbReference type="PANTHER" id="PTHR37984">
    <property type="entry name" value="PROTEIN CBG26694"/>
    <property type="match status" value="1"/>
</dbReference>
<dbReference type="InterPro" id="IPR050951">
    <property type="entry name" value="Retrovirus_Pol_polyprotein"/>
</dbReference>
<dbReference type="GO" id="GO:0004190">
    <property type="term" value="F:aspartic-type endopeptidase activity"/>
    <property type="evidence" value="ECO:0007669"/>
    <property type="project" value="InterPro"/>
</dbReference>
<dbReference type="InterPro" id="IPR001584">
    <property type="entry name" value="Integrase_cat-core"/>
</dbReference>
<evidence type="ECO:0000256" key="3">
    <source>
        <dbReference type="ARBA" id="ARBA00022695"/>
    </source>
</evidence>
<feature type="domain" description="Reverse transcriptase" evidence="12">
    <location>
        <begin position="231"/>
        <end position="409"/>
    </location>
</feature>
<dbReference type="GO" id="GO:0006508">
    <property type="term" value="P:proteolysis"/>
    <property type="evidence" value="ECO:0007669"/>
    <property type="project" value="InterPro"/>
</dbReference>
<evidence type="ECO:0000256" key="6">
    <source>
        <dbReference type="ARBA" id="ARBA00022801"/>
    </source>
</evidence>
<evidence type="ECO:0000256" key="9">
    <source>
        <dbReference type="SAM" id="MobiDB-lite"/>
    </source>
</evidence>
<dbReference type="InterPro" id="IPR001878">
    <property type="entry name" value="Znf_CCHC"/>
</dbReference>
<dbReference type="GO" id="GO:0015074">
    <property type="term" value="P:DNA integration"/>
    <property type="evidence" value="ECO:0007669"/>
    <property type="project" value="InterPro"/>
</dbReference>
<feature type="domain" description="Peptidase A2" evidence="11">
    <location>
        <begin position="67"/>
        <end position="143"/>
    </location>
</feature>
<dbReference type="Pfam" id="PF17921">
    <property type="entry name" value="Integrase_H2C2"/>
    <property type="match status" value="1"/>
</dbReference>
<evidence type="ECO:0000256" key="2">
    <source>
        <dbReference type="ARBA" id="ARBA00022679"/>
    </source>
</evidence>
<protein>
    <recommendedName>
        <fullName evidence="1">RNA-directed DNA polymerase</fullName>
        <ecNumber evidence="1">2.7.7.49</ecNumber>
    </recommendedName>
</protein>
<evidence type="ECO:0000313" key="14">
    <source>
        <dbReference type="EMBL" id="CAF1389353.1"/>
    </source>
</evidence>
<dbReference type="GO" id="GO:0008270">
    <property type="term" value="F:zinc ion binding"/>
    <property type="evidence" value="ECO:0007669"/>
    <property type="project" value="UniProtKB-KW"/>
</dbReference>
<keyword evidence="3" id="KW-0548">Nucleotidyltransferase</keyword>
<name>A0A815KCP4_9BILA</name>
<keyword evidence="6" id="KW-0378">Hydrolase</keyword>
<dbReference type="Proteomes" id="UP000663855">
    <property type="component" value="Unassembled WGS sequence"/>
</dbReference>
<evidence type="ECO:0000256" key="1">
    <source>
        <dbReference type="ARBA" id="ARBA00012493"/>
    </source>
</evidence>
<evidence type="ECO:0000259" key="13">
    <source>
        <dbReference type="PROSITE" id="PS50994"/>
    </source>
</evidence>
<dbReference type="InterPro" id="IPR000477">
    <property type="entry name" value="RT_dom"/>
</dbReference>
<keyword evidence="8" id="KW-0862">Zinc</keyword>
<reference evidence="14" key="1">
    <citation type="submission" date="2021-02" db="EMBL/GenBank/DDBJ databases">
        <authorList>
            <person name="Nowell W R."/>
        </authorList>
    </citation>
    <scope>NUCLEOTIDE SEQUENCE</scope>
</reference>
<evidence type="ECO:0000259" key="12">
    <source>
        <dbReference type="PROSITE" id="PS50878"/>
    </source>
</evidence>
<dbReference type="PROSITE" id="PS50878">
    <property type="entry name" value="RT_POL"/>
    <property type="match status" value="1"/>
</dbReference>
<dbReference type="PANTHER" id="PTHR37984:SF5">
    <property type="entry name" value="PROTEIN NYNRIN-LIKE"/>
    <property type="match status" value="1"/>
</dbReference>
<keyword evidence="7" id="KW-0695">RNA-directed DNA polymerase</keyword>
<dbReference type="FunFam" id="1.10.340.70:FF:000003">
    <property type="entry name" value="Protein CBG25708"/>
    <property type="match status" value="1"/>
</dbReference>
<dbReference type="SUPFAM" id="SSF57756">
    <property type="entry name" value="Retrovirus zinc finger-like domains"/>
    <property type="match status" value="1"/>
</dbReference>
<evidence type="ECO:0000256" key="5">
    <source>
        <dbReference type="ARBA" id="ARBA00022759"/>
    </source>
</evidence>
<dbReference type="InterPro" id="IPR036397">
    <property type="entry name" value="RNaseH_sf"/>
</dbReference>
<dbReference type="InterPro" id="IPR041588">
    <property type="entry name" value="Integrase_H2C2"/>
</dbReference>
<feature type="domain" description="Integrase catalytic" evidence="13">
    <location>
        <begin position="784"/>
        <end position="936"/>
    </location>
</feature>
<dbReference type="PROSITE" id="PS50158">
    <property type="entry name" value="ZF_CCHC"/>
    <property type="match status" value="1"/>
</dbReference>
<dbReference type="SUPFAM" id="SSF56672">
    <property type="entry name" value="DNA/RNA polymerases"/>
    <property type="match status" value="1"/>
</dbReference>
<dbReference type="EC" id="2.7.7.49" evidence="1"/>
<feature type="compositionally biased region" description="Polar residues" evidence="9">
    <location>
        <begin position="1038"/>
        <end position="1071"/>
    </location>
</feature>
<dbReference type="Gene3D" id="3.10.10.10">
    <property type="entry name" value="HIV Type 1 Reverse Transcriptase, subunit A, domain 1"/>
    <property type="match status" value="1"/>
</dbReference>
<dbReference type="InterPro" id="IPR043502">
    <property type="entry name" value="DNA/RNA_pol_sf"/>
</dbReference>
<dbReference type="Gene3D" id="3.30.70.270">
    <property type="match status" value="2"/>
</dbReference>
<dbReference type="Pfam" id="PF17917">
    <property type="entry name" value="RT_RNaseH"/>
    <property type="match status" value="1"/>
</dbReference>
<dbReference type="CDD" id="cd09274">
    <property type="entry name" value="RNase_HI_RT_Ty3"/>
    <property type="match status" value="1"/>
</dbReference>
<dbReference type="FunFam" id="3.30.420.10:FF:000063">
    <property type="entry name" value="Retrovirus-related Pol polyprotein from transposon 297-like Protein"/>
    <property type="match status" value="1"/>
</dbReference>
<dbReference type="EMBL" id="CAJNOV010010088">
    <property type="protein sequence ID" value="CAF1389353.1"/>
    <property type="molecule type" value="Genomic_DNA"/>
</dbReference>
<keyword evidence="8" id="KW-0479">Metal-binding</keyword>
<gene>
    <name evidence="14" type="ORF">CJN711_LOCUS21364</name>
</gene>
<dbReference type="FunFam" id="3.30.70.270:FF:000020">
    <property type="entry name" value="Transposon Tf2-6 polyprotein-like Protein"/>
    <property type="match status" value="1"/>
</dbReference>
<dbReference type="SUPFAM" id="SSF50630">
    <property type="entry name" value="Acid proteases"/>
    <property type="match status" value="1"/>
</dbReference>
<evidence type="ECO:0000259" key="11">
    <source>
        <dbReference type="PROSITE" id="PS50175"/>
    </source>
</evidence>
<dbReference type="GO" id="GO:0004519">
    <property type="term" value="F:endonuclease activity"/>
    <property type="evidence" value="ECO:0007669"/>
    <property type="project" value="UniProtKB-KW"/>
</dbReference>
<keyword evidence="8" id="KW-0863">Zinc-finger</keyword>
<dbReference type="Gene3D" id="1.10.340.70">
    <property type="match status" value="1"/>
</dbReference>
<dbReference type="FunFam" id="3.10.20.370:FF:000001">
    <property type="entry name" value="Retrovirus-related Pol polyprotein from transposon 17.6-like protein"/>
    <property type="match status" value="1"/>
</dbReference>
<dbReference type="InterPro" id="IPR036875">
    <property type="entry name" value="Znf_CCHC_sf"/>
</dbReference>
<evidence type="ECO:0000313" key="15">
    <source>
        <dbReference type="Proteomes" id="UP000663855"/>
    </source>
</evidence>
<keyword evidence="2" id="KW-0808">Transferase</keyword>
<dbReference type="InterPro" id="IPR021109">
    <property type="entry name" value="Peptidase_aspartic_dom_sf"/>
</dbReference>
<dbReference type="Gene3D" id="2.40.70.10">
    <property type="entry name" value="Acid Proteases"/>
    <property type="match status" value="1"/>
</dbReference>
<dbReference type="Pfam" id="PF00665">
    <property type="entry name" value="rve"/>
    <property type="match status" value="1"/>
</dbReference>
<dbReference type="Pfam" id="PF00078">
    <property type="entry name" value="RVT_1"/>
    <property type="match status" value="1"/>
</dbReference>
<organism evidence="14 15">
    <name type="scientific">Rotaria magnacalcarata</name>
    <dbReference type="NCBI Taxonomy" id="392030"/>
    <lineage>
        <taxon>Eukaryota</taxon>
        <taxon>Metazoa</taxon>
        <taxon>Spiralia</taxon>
        <taxon>Gnathifera</taxon>
        <taxon>Rotifera</taxon>
        <taxon>Eurotatoria</taxon>
        <taxon>Bdelloidea</taxon>
        <taxon>Philodinida</taxon>
        <taxon>Philodinidae</taxon>
        <taxon>Rotaria</taxon>
    </lineage>
</organism>
<dbReference type="InterPro" id="IPR041373">
    <property type="entry name" value="RT_RNaseH"/>
</dbReference>
<evidence type="ECO:0000256" key="8">
    <source>
        <dbReference type="PROSITE-ProRule" id="PRU00047"/>
    </source>
</evidence>
<comment type="caution">
    <text evidence="14">The sequence shown here is derived from an EMBL/GenBank/DDBJ whole genome shotgun (WGS) entry which is preliminary data.</text>
</comment>
<keyword evidence="5" id="KW-0255">Endonuclease</keyword>
<dbReference type="InterPro" id="IPR043128">
    <property type="entry name" value="Rev_trsase/Diguanyl_cyclase"/>
</dbReference>
<feature type="region of interest" description="Disordered" evidence="9">
    <location>
        <begin position="1038"/>
        <end position="1079"/>
    </location>
</feature>
<dbReference type="PROSITE" id="PS50994">
    <property type="entry name" value="INTEGRASE"/>
    <property type="match status" value="1"/>
</dbReference>
<evidence type="ECO:0000256" key="4">
    <source>
        <dbReference type="ARBA" id="ARBA00022722"/>
    </source>
</evidence>
<dbReference type="SUPFAM" id="SSF53098">
    <property type="entry name" value="Ribonuclease H-like"/>
    <property type="match status" value="1"/>
</dbReference>
<dbReference type="InterPro" id="IPR001995">
    <property type="entry name" value="Peptidase_A2_cat"/>
</dbReference>
<keyword evidence="4" id="KW-0540">Nuclease</keyword>
<accession>A0A815KCP4</accession>
<dbReference type="GO" id="GO:0003676">
    <property type="term" value="F:nucleic acid binding"/>
    <property type="evidence" value="ECO:0007669"/>
    <property type="project" value="InterPro"/>
</dbReference>
<proteinExistence type="predicted"/>
<dbReference type="AlphaFoldDB" id="A0A815KCP4"/>
<sequence length="1079" mass="123655">MDHPRSQCRFRNVTCHKCNKEGHLAKVCRSNTNVFKNSVNTISSIGNKVKIDEAPIGIPIKVDGLVVTFELDTGSPITIINEHVWNTLGKPKLKPVESIFTIFTGHYLQINGETLVKVDYNSQHIQLRLLVEHNHRNILGRDWIKALNLNKLTLDDILFNDNKILNVNPGFNSLDQLIHHFAGIFKDELGCCKIKAHLHIKNDIKPKFFKARSLPFAYCQAVELDLNRLVSANVLEPINTANWAAPIVVVPKPGGKVRLCADFSTCVNQALDIDRYPLPKPNDLFVALNGGIKFSKIDFSEAYLQLELDDDSKELLVINTHKGLFRFNCLPFGIASAPSIFQQIMDQMLAGLEGTVCYLDEIIVTGKSTTDHLNNLYKVFKRIQDYGFHVNKDKCMFLQDYVEYLGFVVDQHGVRTSPLKTKAIIDMPKPVNISQLRSFLGMINHYAKFIPKLNDRLFPFYSLLKKDTKWLWNQHCDKAFREIKQYLISPQALTHYDPSVPLILAADASNTGVGAVIYHRYSDGSEKAIAHASKTLTKAEFNYAQIEKEALAIIFGVQKFDQFLRGRKFTLLTDHKPLVSIFSPKKGIPTTSANRLQRWAIRLMGYTFDIEYCPTNKFGQADGLSRLPIGPDYMFDQQDPGEVQLVASIQQENQNELPLNAADIARQTRHDRSLMQVYHYILSGWPSQSNESIQPYFRIRNELSTAHGCIVWGIRTVIPSCFRSRLLNYLHSTHSGMGRMKAEARRYFWWPSIDKEIEDLSRQCQSCTQNDKQPIKVPLKQWNVPDKPWQRIHIDFMGKFMGSYFLIVVDAHSKWLEVFTLNDISTTSTIKILTSLFARYDLCEEIVSDNGTQFTSEEFVRFCVRNGIKHIRTTPGHPQSNGQAERYVNTVKTALRKGLYRGGNLFDILLKFLFCYRTTPHSTTNASPAELFLKRQLRTVLDLLRPNAAGASHVARARYQVNFDRHTKERQFHQNDKVVVRDFRHNPNKIEWTPGVLISRQGSRIWNVQVENNVWRRHENQIKIRHWSSDQPVILTNQTETSTPTSDNQNHSLSSSPQKESQVIRQSSRQTKPVHRLPM</sequence>